<feature type="domain" description="Ig-like" evidence="6">
    <location>
        <begin position="426"/>
        <end position="501"/>
    </location>
</feature>
<keyword evidence="4" id="KW-0472">Membrane</keyword>
<feature type="domain" description="Fibronectin type-III" evidence="7">
    <location>
        <begin position="526"/>
        <end position="624"/>
    </location>
</feature>
<dbReference type="OMA" id="WWLENTI"/>
<dbReference type="InterPro" id="IPR003599">
    <property type="entry name" value="Ig_sub"/>
</dbReference>
<dbReference type="GO" id="GO:0009653">
    <property type="term" value="P:anatomical structure morphogenesis"/>
    <property type="evidence" value="ECO:0007669"/>
    <property type="project" value="UniProtKB-ARBA"/>
</dbReference>
<dbReference type="Pfam" id="PF13927">
    <property type="entry name" value="Ig_3"/>
    <property type="match status" value="1"/>
</dbReference>
<dbReference type="PANTHER" id="PTHR23278">
    <property type="entry name" value="SIDESTEP PROTEIN"/>
    <property type="match status" value="1"/>
</dbReference>
<dbReference type="PROSITE" id="PS50835">
    <property type="entry name" value="IG_LIKE"/>
    <property type="match status" value="5"/>
</dbReference>
<dbReference type="RefSeq" id="XP_002431149.1">
    <property type="nucleotide sequence ID" value="XM_002431104.1"/>
</dbReference>
<dbReference type="InterPro" id="IPR013783">
    <property type="entry name" value="Ig-like_fold"/>
</dbReference>
<feature type="domain" description="Ig-like" evidence="6">
    <location>
        <begin position="228"/>
        <end position="324"/>
    </location>
</feature>
<dbReference type="EMBL" id="AAZO01006250">
    <property type="status" value="NOT_ANNOTATED_CDS"/>
    <property type="molecule type" value="Genomic_DNA"/>
</dbReference>
<dbReference type="Gene3D" id="2.60.40.10">
    <property type="entry name" value="Immunoglobulins"/>
    <property type="match status" value="6"/>
</dbReference>
<dbReference type="eggNOG" id="KOG3515">
    <property type="taxonomic scope" value="Eukaryota"/>
</dbReference>
<dbReference type="HOGENOM" id="CLU_005939_1_0_1"/>
<keyword evidence="10" id="KW-1185">Reference proteome</keyword>
<dbReference type="SMART" id="SM00409">
    <property type="entry name" value="IG"/>
    <property type="match status" value="5"/>
</dbReference>
<dbReference type="GeneID" id="8233133"/>
<dbReference type="InterPro" id="IPR013162">
    <property type="entry name" value="CD80_C2-set"/>
</dbReference>
<organism>
    <name type="scientific">Pediculus humanus subsp. corporis</name>
    <name type="common">Body louse</name>
    <dbReference type="NCBI Taxonomy" id="121224"/>
    <lineage>
        <taxon>Eukaryota</taxon>
        <taxon>Metazoa</taxon>
        <taxon>Ecdysozoa</taxon>
        <taxon>Arthropoda</taxon>
        <taxon>Hexapoda</taxon>
        <taxon>Insecta</taxon>
        <taxon>Pterygota</taxon>
        <taxon>Neoptera</taxon>
        <taxon>Paraneoptera</taxon>
        <taxon>Psocodea</taxon>
        <taxon>Troctomorpha</taxon>
        <taxon>Phthiraptera</taxon>
        <taxon>Anoplura</taxon>
        <taxon>Pediculidae</taxon>
        <taxon>Pediculus</taxon>
    </lineage>
</organism>
<evidence type="ECO:0000259" key="6">
    <source>
        <dbReference type="PROSITE" id="PS50835"/>
    </source>
</evidence>
<dbReference type="InterPro" id="IPR013151">
    <property type="entry name" value="Immunoglobulin_dom"/>
</dbReference>
<keyword evidence="3" id="KW-1133">Transmembrane helix</keyword>
<dbReference type="InterPro" id="IPR036179">
    <property type="entry name" value="Ig-like_dom_sf"/>
</dbReference>
<evidence type="ECO:0000313" key="9">
    <source>
        <dbReference type="EnsemblMetazoa" id="PHUM513440-PA"/>
    </source>
</evidence>
<dbReference type="Proteomes" id="UP000009046">
    <property type="component" value="Unassembled WGS sequence"/>
</dbReference>
<sequence length="647" mass="71847">MMMMTWNHPLQSVINTIARLPCDLSTPIENDFVTLIIWYRKDSDSPLYSVDARDRPLDQASHWSGKSYGGRIFFQPSDKTRDGISKLSLKNVNESDAGNYKCRVDFKKSPTRNSYVNLTVIVPPDKVFILNDKSEMITRPMIGPYFEGDTIKMTCVTTGGNPLPKVTWWLENTIVDDTYETISENRVANELVIDKITREHSGNVYTCRSVNNNVLPPPTADVKIDMYLKILDVRLVGENLSLSAGSEYEVACQAVGSRPPATISWWKAGQLLESTREKTSPDSNVTVSTLSFTPTKEDLGKSLSCRAINPHVPGSAREDSWALNVHYAPQVTLTLGSNINGSSIREGVDVYFECSVTANPWIRLVTWQHGGKNLTNNATAGTIIANQTLVLQSVSRYNTGIYTCSASNSEGSAESNSFLLDVKYEPQCRPGQQRIYGAARNEMVTVTCEVDSNPSASLFRWTFNNSVVKSKDVDFRTIEQGGKSVATYSPTNEQGYGTLLCWGRNELGPQVVPCVYHIVPAGKPDPPKNCNLKNKTQTTLHVTCHKGFDGGLPQEFTLEVFDGSTSTDDSKPGRLIVNITRKLVPEFSVGSLEPGQTYFLNIYSSNNKGKSNTGVPVKVTTLQPTHQEHRRNMPSKFYVILCYRKHT</sequence>
<keyword evidence="2" id="KW-0812">Transmembrane</keyword>
<dbReference type="PANTHER" id="PTHR23278:SF30">
    <property type="entry name" value="SIDESTEP VIII, ISOFORM B"/>
    <property type="match status" value="1"/>
</dbReference>
<dbReference type="Pfam" id="PF00047">
    <property type="entry name" value="ig"/>
    <property type="match status" value="1"/>
</dbReference>
<dbReference type="OrthoDB" id="8825892at2759"/>
<gene>
    <name evidence="9" type="primary">8233133</name>
    <name evidence="8" type="ORF">Phum_PHUM513440</name>
</gene>
<reference evidence="9" key="3">
    <citation type="submission" date="2020-05" db="UniProtKB">
        <authorList>
            <consortium name="EnsemblMetazoa"/>
        </authorList>
    </citation>
    <scope>IDENTIFICATION</scope>
    <source>
        <strain evidence="9">USDA</strain>
    </source>
</reference>
<dbReference type="VEuPathDB" id="VectorBase:PHUM513440"/>
<feature type="domain" description="Ig-like" evidence="6">
    <location>
        <begin position="15"/>
        <end position="119"/>
    </location>
</feature>
<accession>E0VYF5</accession>
<dbReference type="Pfam" id="PF08205">
    <property type="entry name" value="C2-set_2"/>
    <property type="match status" value="1"/>
</dbReference>
<dbReference type="CDD" id="cd00063">
    <property type="entry name" value="FN3"/>
    <property type="match status" value="1"/>
</dbReference>
<dbReference type="EMBL" id="AAZO01006249">
    <property type="status" value="NOT_ANNOTATED_CDS"/>
    <property type="molecule type" value="Genomic_DNA"/>
</dbReference>
<dbReference type="SUPFAM" id="SSF49265">
    <property type="entry name" value="Fibronectin type III"/>
    <property type="match status" value="1"/>
</dbReference>
<dbReference type="GO" id="GO:0016020">
    <property type="term" value="C:membrane"/>
    <property type="evidence" value="ECO:0007669"/>
    <property type="project" value="UniProtKB-SubCell"/>
</dbReference>
<feature type="domain" description="Ig-like" evidence="6">
    <location>
        <begin position="147"/>
        <end position="223"/>
    </location>
</feature>
<dbReference type="InterPro" id="IPR007110">
    <property type="entry name" value="Ig-like_dom"/>
</dbReference>
<dbReference type="InterPro" id="IPR003961">
    <property type="entry name" value="FN3_dom"/>
</dbReference>
<comment type="subcellular location">
    <subcellularLocation>
        <location evidence="1">Membrane</location>
        <topology evidence="1">Single-pass membrane protein</topology>
    </subcellularLocation>
</comment>
<dbReference type="EnsemblMetazoa" id="PHUM513440-RA">
    <property type="protein sequence ID" value="PHUM513440-PA"/>
    <property type="gene ID" value="PHUM513440"/>
</dbReference>
<dbReference type="STRING" id="121224.E0VYF5"/>
<dbReference type="InterPro" id="IPR036116">
    <property type="entry name" value="FN3_sf"/>
</dbReference>
<dbReference type="EMBL" id="DS235845">
    <property type="protein sequence ID" value="EEB18411.1"/>
    <property type="molecule type" value="Genomic_DNA"/>
</dbReference>
<keyword evidence="5" id="KW-1015">Disulfide bond</keyword>
<name>E0VYF5_PEDHC</name>
<dbReference type="EMBL" id="AAZO01006248">
    <property type="status" value="NOT_ANNOTATED_CDS"/>
    <property type="molecule type" value="Genomic_DNA"/>
</dbReference>
<evidence type="ECO:0000256" key="2">
    <source>
        <dbReference type="ARBA" id="ARBA00022692"/>
    </source>
</evidence>
<dbReference type="PROSITE" id="PS50853">
    <property type="entry name" value="FN3"/>
    <property type="match status" value="1"/>
</dbReference>
<reference evidence="8" key="2">
    <citation type="submission" date="2007-04" db="EMBL/GenBank/DDBJ databases">
        <title>The genome of the human body louse.</title>
        <authorList>
            <consortium name="The Human Body Louse Genome Consortium"/>
            <person name="Kirkness E."/>
            <person name="Walenz B."/>
            <person name="Hass B."/>
            <person name="Bruggner R."/>
            <person name="Strausberg R."/>
        </authorList>
    </citation>
    <scope>NUCLEOTIDE SEQUENCE</scope>
    <source>
        <strain evidence="8">USDA</strain>
    </source>
</reference>
<dbReference type="FunCoup" id="E0VYF5">
    <property type="interactions" value="31"/>
</dbReference>
<dbReference type="SMART" id="SM00408">
    <property type="entry name" value="IGc2"/>
    <property type="match status" value="3"/>
</dbReference>
<reference evidence="8" key="1">
    <citation type="submission" date="2007-04" db="EMBL/GenBank/DDBJ databases">
        <title>Annotation of Pediculus humanus corporis strain USDA.</title>
        <authorList>
            <person name="Kirkness E."/>
            <person name="Hannick L."/>
            <person name="Hass B."/>
            <person name="Bruggner R."/>
            <person name="Lawson D."/>
            <person name="Bidwell S."/>
            <person name="Joardar V."/>
            <person name="Caler E."/>
            <person name="Walenz B."/>
            <person name="Inman J."/>
            <person name="Schobel S."/>
            <person name="Galinsky K."/>
            <person name="Amedeo P."/>
            <person name="Strausberg R."/>
        </authorList>
    </citation>
    <scope>NUCLEOTIDE SEQUENCE</scope>
    <source>
        <strain evidence="8">USDA</strain>
    </source>
</reference>
<dbReference type="CTD" id="8233133"/>
<evidence type="ECO:0000256" key="5">
    <source>
        <dbReference type="ARBA" id="ARBA00023157"/>
    </source>
</evidence>
<evidence type="ECO:0000313" key="8">
    <source>
        <dbReference type="EMBL" id="EEB18411.1"/>
    </source>
</evidence>
<evidence type="ECO:0000259" key="7">
    <source>
        <dbReference type="PROSITE" id="PS50853"/>
    </source>
</evidence>
<evidence type="ECO:0000256" key="3">
    <source>
        <dbReference type="ARBA" id="ARBA00022989"/>
    </source>
</evidence>
<protein>
    <submittedName>
        <fullName evidence="8">Fasciclin-2, putative</fullName>
    </submittedName>
</protein>
<feature type="domain" description="Ig-like" evidence="6">
    <location>
        <begin position="329"/>
        <end position="420"/>
    </location>
</feature>
<dbReference type="Pfam" id="PF07686">
    <property type="entry name" value="V-set"/>
    <property type="match status" value="1"/>
</dbReference>
<dbReference type="SUPFAM" id="SSF48726">
    <property type="entry name" value="Immunoglobulin"/>
    <property type="match status" value="5"/>
</dbReference>
<dbReference type="InParanoid" id="E0VYF5"/>
<evidence type="ECO:0000313" key="10">
    <source>
        <dbReference type="Proteomes" id="UP000009046"/>
    </source>
</evidence>
<evidence type="ECO:0000256" key="1">
    <source>
        <dbReference type="ARBA" id="ARBA00004167"/>
    </source>
</evidence>
<dbReference type="KEGG" id="phu:Phum_PHUM513440"/>
<dbReference type="GO" id="GO:0030154">
    <property type="term" value="P:cell differentiation"/>
    <property type="evidence" value="ECO:0007669"/>
    <property type="project" value="UniProtKB-ARBA"/>
</dbReference>
<proteinExistence type="predicted"/>
<dbReference type="AlphaFoldDB" id="E0VYF5"/>
<dbReference type="InterPro" id="IPR013106">
    <property type="entry name" value="Ig_V-set"/>
</dbReference>
<dbReference type="SMART" id="SM00060">
    <property type="entry name" value="FN3"/>
    <property type="match status" value="1"/>
</dbReference>
<dbReference type="InterPro" id="IPR003598">
    <property type="entry name" value="Ig_sub2"/>
</dbReference>
<dbReference type="EMBL" id="AAZO01006247">
    <property type="status" value="NOT_ANNOTATED_CDS"/>
    <property type="molecule type" value="Genomic_DNA"/>
</dbReference>
<evidence type="ECO:0000256" key="4">
    <source>
        <dbReference type="ARBA" id="ARBA00023136"/>
    </source>
</evidence>